<reference evidence="2" key="1">
    <citation type="submission" date="2019-04" db="EMBL/GenBank/DDBJ databases">
        <title>Whole genome sequencing of oral phylogroup 2 treponemes.</title>
        <authorList>
            <person name="Chan Y."/>
            <person name="Zeng H.H."/>
            <person name="Yu X.L."/>
            <person name="Leung W.K."/>
            <person name="Watt R.M."/>
        </authorList>
    </citation>
    <scope>NUCLEOTIDE SEQUENCE</scope>
    <source>
        <strain evidence="2">OMZ 847</strain>
    </source>
</reference>
<gene>
    <name evidence="2" type="ORF">E4N76_13355</name>
</gene>
<feature type="domain" description="Endonuclease/exonuclease/phosphatase" evidence="1">
    <location>
        <begin position="5"/>
        <end position="214"/>
    </location>
</feature>
<protein>
    <submittedName>
        <fullName evidence="2">Endonuclease/exonuclease/phosphatase family protein</fullName>
    </submittedName>
</protein>
<dbReference type="InterPro" id="IPR005135">
    <property type="entry name" value="Endo/exonuclease/phosphatase"/>
</dbReference>
<name>A0ABY5HYF2_9SPIR</name>
<dbReference type="RefSeq" id="WP_255822869.1">
    <property type="nucleotide sequence ID" value="NZ_CP038803.1"/>
</dbReference>
<dbReference type="SUPFAM" id="SSF56219">
    <property type="entry name" value="DNase I-like"/>
    <property type="match status" value="1"/>
</dbReference>
<organism evidence="2 3">
    <name type="scientific">Treponema putidum</name>
    <dbReference type="NCBI Taxonomy" id="221027"/>
    <lineage>
        <taxon>Bacteria</taxon>
        <taxon>Pseudomonadati</taxon>
        <taxon>Spirochaetota</taxon>
        <taxon>Spirochaetia</taxon>
        <taxon>Spirochaetales</taxon>
        <taxon>Treponemataceae</taxon>
        <taxon>Treponema</taxon>
    </lineage>
</organism>
<keyword evidence="2" id="KW-0540">Nuclease</keyword>
<keyword evidence="2" id="KW-0378">Hydrolase</keyword>
<dbReference type="InterPro" id="IPR036691">
    <property type="entry name" value="Endo/exonu/phosph_ase_sf"/>
</dbReference>
<evidence type="ECO:0000313" key="3">
    <source>
        <dbReference type="Proteomes" id="UP001059401"/>
    </source>
</evidence>
<dbReference type="Pfam" id="PF03372">
    <property type="entry name" value="Exo_endo_phos"/>
    <property type="match status" value="1"/>
</dbReference>
<accession>A0ABY5HYF2</accession>
<proteinExistence type="predicted"/>
<keyword evidence="3" id="KW-1185">Reference proteome</keyword>
<dbReference type="GO" id="GO:0004519">
    <property type="term" value="F:endonuclease activity"/>
    <property type="evidence" value="ECO:0007669"/>
    <property type="project" value="UniProtKB-KW"/>
</dbReference>
<dbReference type="Gene3D" id="3.60.10.10">
    <property type="entry name" value="Endonuclease/exonuclease/phosphatase"/>
    <property type="match status" value="1"/>
</dbReference>
<dbReference type="EMBL" id="CP038802">
    <property type="protein sequence ID" value="UTY29838.1"/>
    <property type="molecule type" value="Genomic_DNA"/>
</dbReference>
<evidence type="ECO:0000259" key="1">
    <source>
        <dbReference type="Pfam" id="PF03372"/>
    </source>
</evidence>
<keyword evidence="2" id="KW-0255">Endonuclease</keyword>
<sequence>MKLISWNMNYWQQKDNHDLAWDYLVNTINPDIALLQETVVPELYKEQTVFLESHTCRAQDPIKWGTCVYISKDLLQKSSFKNVTELYVDNVYVDNESINGKQVFAELMFNNNIFTICSLHTNTSPDDIYSIRNHIEQIFNNKIMNDSISKFIIGGDFNADIEMYKGFFLKTFNSIKAQYHECIPKYTQTFFGNNMAERNHYQDDHIFVSKDLSNNIGETFSWNYGKVKQYSDHTILEVELNI</sequence>
<dbReference type="Proteomes" id="UP001059401">
    <property type="component" value="Chromosome"/>
</dbReference>
<evidence type="ECO:0000313" key="2">
    <source>
        <dbReference type="EMBL" id="UTY29838.1"/>
    </source>
</evidence>